<comment type="caution">
    <text evidence="1">The sequence shown here is derived from an EMBL/GenBank/DDBJ whole genome shotgun (WGS) entry which is preliminary data.</text>
</comment>
<dbReference type="PANTHER" id="PTHR10775:SF185">
    <property type="entry name" value="OS08G0208400 PROTEIN"/>
    <property type="match status" value="1"/>
</dbReference>
<organism evidence="1">
    <name type="scientific">Sesamum radiatum</name>
    <name type="common">Black benniseed</name>
    <dbReference type="NCBI Taxonomy" id="300843"/>
    <lineage>
        <taxon>Eukaryota</taxon>
        <taxon>Viridiplantae</taxon>
        <taxon>Streptophyta</taxon>
        <taxon>Embryophyta</taxon>
        <taxon>Tracheophyta</taxon>
        <taxon>Spermatophyta</taxon>
        <taxon>Magnoliopsida</taxon>
        <taxon>eudicotyledons</taxon>
        <taxon>Gunneridae</taxon>
        <taxon>Pentapetalae</taxon>
        <taxon>asterids</taxon>
        <taxon>lamiids</taxon>
        <taxon>Lamiales</taxon>
        <taxon>Pedaliaceae</taxon>
        <taxon>Sesamum</taxon>
    </lineage>
</organism>
<dbReference type="EMBL" id="JACGWJ010000019">
    <property type="protein sequence ID" value="KAL0345547.1"/>
    <property type="molecule type" value="Genomic_DNA"/>
</dbReference>
<protein>
    <submittedName>
        <fullName evidence="1">Uncharacterized protein</fullName>
    </submittedName>
</protein>
<reference evidence="1" key="2">
    <citation type="journal article" date="2024" name="Plant">
        <title>Genomic evolution and insights into agronomic trait innovations of Sesamum species.</title>
        <authorList>
            <person name="Miao H."/>
            <person name="Wang L."/>
            <person name="Qu L."/>
            <person name="Liu H."/>
            <person name="Sun Y."/>
            <person name="Le M."/>
            <person name="Wang Q."/>
            <person name="Wei S."/>
            <person name="Zheng Y."/>
            <person name="Lin W."/>
            <person name="Duan Y."/>
            <person name="Cao H."/>
            <person name="Xiong S."/>
            <person name="Wang X."/>
            <person name="Wei L."/>
            <person name="Li C."/>
            <person name="Ma Q."/>
            <person name="Ju M."/>
            <person name="Zhao R."/>
            <person name="Li G."/>
            <person name="Mu C."/>
            <person name="Tian Q."/>
            <person name="Mei H."/>
            <person name="Zhang T."/>
            <person name="Gao T."/>
            <person name="Zhang H."/>
        </authorList>
    </citation>
    <scope>NUCLEOTIDE SEQUENCE</scope>
    <source>
        <strain evidence="1">G02</strain>
    </source>
</reference>
<accession>A0AAW2NQ07</accession>
<dbReference type="InterPro" id="IPR004242">
    <property type="entry name" value="Transposase_21"/>
</dbReference>
<reference evidence="1" key="1">
    <citation type="submission" date="2020-06" db="EMBL/GenBank/DDBJ databases">
        <authorList>
            <person name="Li T."/>
            <person name="Hu X."/>
            <person name="Zhang T."/>
            <person name="Song X."/>
            <person name="Zhang H."/>
            <person name="Dai N."/>
            <person name="Sheng W."/>
            <person name="Hou X."/>
            <person name="Wei L."/>
        </authorList>
    </citation>
    <scope>NUCLEOTIDE SEQUENCE</scope>
    <source>
        <strain evidence="1">G02</strain>
        <tissue evidence="1">Leaf</tissue>
    </source>
</reference>
<proteinExistence type="predicted"/>
<dbReference type="Pfam" id="PF02992">
    <property type="entry name" value="Transposase_21"/>
    <property type="match status" value="1"/>
</dbReference>
<name>A0AAW2NQ07_SESRA</name>
<gene>
    <name evidence="1" type="ORF">Sradi_4386000</name>
</gene>
<sequence length="256" mass="29778">MMWHATHQKEEGSMCYPSDVEAWKYFDWMYPSFAEESRNVSLGLCTDNFAPHDQYDRTYSCWPVIITSYNLPSGMCMCYEYIFFTMVIPGPSNPKHLINVYLKPLMEELLQLWHMGVRMYNHAMNNAFIMCAALMWTVNGLPAYGMAFGWSTGGIMGCPVCMDDTRAFCLQHGRKACYFDCHIQFLPEHYPYRRNKKAFTINRVENKVARPRLLGDQILNWVADISPTLEISLSLPSGYGSEHKWTKKSIFWDLPH</sequence>
<dbReference type="PANTHER" id="PTHR10775">
    <property type="entry name" value="OS08G0208400 PROTEIN"/>
    <property type="match status" value="1"/>
</dbReference>
<dbReference type="AlphaFoldDB" id="A0AAW2NQ07"/>
<evidence type="ECO:0000313" key="1">
    <source>
        <dbReference type="EMBL" id="KAL0345547.1"/>
    </source>
</evidence>